<evidence type="ECO:0000256" key="6">
    <source>
        <dbReference type="ARBA" id="ARBA00022723"/>
    </source>
</evidence>
<evidence type="ECO:0000259" key="14">
    <source>
        <dbReference type="Pfam" id="PF03372"/>
    </source>
</evidence>
<evidence type="ECO:0000256" key="5">
    <source>
        <dbReference type="ARBA" id="ARBA00022692"/>
    </source>
</evidence>
<dbReference type="STRING" id="1246581.A0A2H9TGV4"/>
<comment type="similarity">
    <text evidence="4">Belongs to the neutral sphingomyelinase family.</text>
</comment>
<dbReference type="PANTHER" id="PTHR16320">
    <property type="entry name" value="SPHINGOMYELINASE FAMILY MEMBER"/>
    <property type="match status" value="1"/>
</dbReference>
<evidence type="ECO:0000256" key="2">
    <source>
        <dbReference type="ARBA" id="ARBA00004760"/>
    </source>
</evidence>
<keyword evidence="16" id="KW-1185">Reference proteome</keyword>
<keyword evidence="11" id="KW-0443">Lipid metabolism</keyword>
<dbReference type="GO" id="GO:0006665">
    <property type="term" value="P:sphingolipid metabolic process"/>
    <property type="evidence" value="ECO:0007669"/>
    <property type="project" value="UniProtKB-KW"/>
</dbReference>
<evidence type="ECO:0000256" key="12">
    <source>
        <dbReference type="ARBA" id="ARBA00023136"/>
    </source>
</evidence>
<name>A0A2H9TGV4_9FUNG</name>
<gene>
    <name evidence="15" type="ORF">PSACC_03177</name>
</gene>
<comment type="pathway">
    <text evidence="3">Sphingolipid metabolism.</text>
</comment>
<dbReference type="InterPro" id="IPR005135">
    <property type="entry name" value="Endo/exonuclease/phosphatase"/>
</dbReference>
<evidence type="ECO:0000313" key="16">
    <source>
        <dbReference type="Proteomes" id="UP000240830"/>
    </source>
</evidence>
<evidence type="ECO:0000256" key="7">
    <source>
        <dbReference type="ARBA" id="ARBA00022801"/>
    </source>
</evidence>
<comment type="caution">
    <text evidence="15">The sequence shown here is derived from an EMBL/GenBank/DDBJ whole genome shotgun (WGS) entry which is preliminary data.</text>
</comment>
<dbReference type="Proteomes" id="UP000240830">
    <property type="component" value="Unassembled WGS sequence"/>
</dbReference>
<dbReference type="GO" id="GO:0046872">
    <property type="term" value="F:metal ion binding"/>
    <property type="evidence" value="ECO:0007669"/>
    <property type="project" value="UniProtKB-KW"/>
</dbReference>
<sequence length="410" mass="47230">MSQVKLSVLTFNIWDLFVARHRTWRMRAIVEELRSPNYDGAVRYHDIVAFQEMWSTDTYRYFRSHLRDILPYSHYFDRGAMGSGLAIFSKYPIVQVHFKAFSLNGQPDRITDGDWFATKGVGHARIQHPKAVLDVFTTHLIADYSERPFRSDNYLAHRLTQTYELVEFVESHSSGSVTLVMGDFNFEKSRLEWKTFLENHQTLASVFGSEDQVDTWCTCNCPSNGYSKPDSVPKTIDYIMYSKDALKLDSVGRAFTANLRENPKAIWKGIDKDGIPQSYSDHFAVTSLFTIVNSPARTKLADKETPDKVICDKTLQILRTEVKTVSEHRQRYILSSVVSFVLLLILCLVLGTMLAKTPNTTYPFYWMLVILPLLSASVFFYTCLYTLHSPRETALLSQFVSEIQYYIQNL</sequence>
<evidence type="ECO:0000256" key="10">
    <source>
        <dbReference type="ARBA" id="ARBA00022989"/>
    </source>
</evidence>
<comment type="pathway">
    <text evidence="2">Lipid metabolism; sphingolipid metabolism.</text>
</comment>
<feature type="transmembrane region" description="Helical" evidence="13">
    <location>
        <begin position="332"/>
        <end position="352"/>
    </location>
</feature>
<keyword evidence="6" id="KW-0479">Metal-binding</keyword>
<dbReference type="InterPro" id="IPR036691">
    <property type="entry name" value="Endo/exonu/phosph_ase_sf"/>
</dbReference>
<feature type="domain" description="Endonuclease/exonuclease/phosphatase" evidence="14">
    <location>
        <begin position="9"/>
        <end position="282"/>
    </location>
</feature>
<keyword evidence="8" id="KW-0460">Magnesium</keyword>
<evidence type="ECO:0000256" key="11">
    <source>
        <dbReference type="ARBA" id="ARBA00023098"/>
    </source>
</evidence>
<keyword evidence="5 13" id="KW-0812">Transmembrane</keyword>
<dbReference type="AlphaFoldDB" id="A0A2H9TGV4"/>
<feature type="transmembrane region" description="Helical" evidence="13">
    <location>
        <begin position="364"/>
        <end position="387"/>
    </location>
</feature>
<evidence type="ECO:0000313" key="15">
    <source>
        <dbReference type="EMBL" id="PJF17012.1"/>
    </source>
</evidence>
<evidence type="ECO:0000256" key="4">
    <source>
        <dbReference type="ARBA" id="ARBA00006335"/>
    </source>
</evidence>
<dbReference type="OrthoDB" id="387657at2759"/>
<dbReference type="Gene3D" id="3.60.10.10">
    <property type="entry name" value="Endonuclease/exonuclease/phosphatase"/>
    <property type="match status" value="1"/>
</dbReference>
<dbReference type="EMBL" id="MTSL01000198">
    <property type="protein sequence ID" value="PJF17012.1"/>
    <property type="molecule type" value="Genomic_DNA"/>
</dbReference>
<dbReference type="GO" id="GO:0004767">
    <property type="term" value="F:sphingomyelin phosphodiesterase activity"/>
    <property type="evidence" value="ECO:0007669"/>
    <property type="project" value="InterPro"/>
</dbReference>
<dbReference type="Pfam" id="PF03372">
    <property type="entry name" value="Exo_endo_phos"/>
    <property type="match status" value="1"/>
</dbReference>
<dbReference type="InterPro" id="IPR038772">
    <property type="entry name" value="Sph/SMPD2-like"/>
</dbReference>
<proteinExistence type="inferred from homology"/>
<evidence type="ECO:0000256" key="8">
    <source>
        <dbReference type="ARBA" id="ARBA00022842"/>
    </source>
</evidence>
<accession>A0A2H9TGV4</accession>
<evidence type="ECO:0000256" key="9">
    <source>
        <dbReference type="ARBA" id="ARBA00022919"/>
    </source>
</evidence>
<dbReference type="GO" id="GO:0016020">
    <property type="term" value="C:membrane"/>
    <property type="evidence" value="ECO:0007669"/>
    <property type="project" value="UniProtKB-SubCell"/>
</dbReference>
<dbReference type="SUPFAM" id="SSF56219">
    <property type="entry name" value="DNase I-like"/>
    <property type="match status" value="1"/>
</dbReference>
<dbReference type="PANTHER" id="PTHR16320:SF24">
    <property type="entry name" value="PHOSPHODIESTERASE, PUTATIVE-RELATED"/>
    <property type="match status" value="1"/>
</dbReference>
<evidence type="ECO:0000256" key="1">
    <source>
        <dbReference type="ARBA" id="ARBA00004141"/>
    </source>
</evidence>
<keyword evidence="7" id="KW-0378">Hydrolase</keyword>
<organism evidence="15 16">
    <name type="scientific">Paramicrosporidium saccamoebae</name>
    <dbReference type="NCBI Taxonomy" id="1246581"/>
    <lineage>
        <taxon>Eukaryota</taxon>
        <taxon>Fungi</taxon>
        <taxon>Fungi incertae sedis</taxon>
        <taxon>Cryptomycota</taxon>
        <taxon>Cryptomycota incertae sedis</taxon>
        <taxon>Paramicrosporidium</taxon>
    </lineage>
</organism>
<keyword evidence="12 13" id="KW-0472">Membrane</keyword>
<protein>
    <submittedName>
        <fullName evidence="15">Sphingomyelin phosphodiesterase 2</fullName>
    </submittedName>
</protein>
<reference evidence="15 16" key="1">
    <citation type="submission" date="2016-10" db="EMBL/GenBank/DDBJ databases">
        <title>The genome of Paramicrosporidium saccamoebae is the missing link in understanding Cryptomycota and Microsporidia evolution.</title>
        <authorList>
            <person name="Quandt C.A."/>
            <person name="Beaudet D."/>
            <person name="Corsaro D."/>
            <person name="Michel R."/>
            <person name="Corradi N."/>
            <person name="James T."/>
        </authorList>
    </citation>
    <scope>NUCLEOTIDE SEQUENCE [LARGE SCALE GENOMIC DNA]</scope>
    <source>
        <strain evidence="15 16">KSL3</strain>
    </source>
</reference>
<evidence type="ECO:0000256" key="13">
    <source>
        <dbReference type="SAM" id="Phobius"/>
    </source>
</evidence>
<keyword evidence="10 13" id="KW-1133">Transmembrane helix</keyword>
<evidence type="ECO:0000256" key="3">
    <source>
        <dbReference type="ARBA" id="ARBA00004991"/>
    </source>
</evidence>
<comment type="subcellular location">
    <subcellularLocation>
        <location evidence="1">Membrane</location>
        <topology evidence="1">Multi-pass membrane protein</topology>
    </subcellularLocation>
</comment>
<keyword evidence="9" id="KW-0746">Sphingolipid metabolism</keyword>